<reference evidence="2 3" key="1">
    <citation type="submission" date="2021-03" db="EMBL/GenBank/DDBJ databases">
        <title>Complete genome of Streptomyces formicae strain 1H-GS9 (DSM 100524).</title>
        <authorList>
            <person name="Atanasov K.E."/>
            <person name="Altabella T."/>
            <person name="Ferrer A."/>
        </authorList>
    </citation>
    <scope>NUCLEOTIDE SEQUENCE [LARGE SCALE GENOMIC DNA]</scope>
    <source>
        <strain evidence="2 3">1H-GS9</strain>
    </source>
</reference>
<name>A0ABY3WLS2_9ACTN</name>
<gene>
    <name evidence="2" type="ORF">J4032_04035</name>
</gene>
<protein>
    <recommendedName>
        <fullName evidence="4">ABM domain-containing protein</fullName>
    </recommendedName>
</protein>
<accession>A0ABY3WLS2</accession>
<evidence type="ECO:0008006" key="4">
    <source>
        <dbReference type="Google" id="ProtNLM"/>
    </source>
</evidence>
<evidence type="ECO:0000313" key="2">
    <source>
        <dbReference type="EMBL" id="UNM10793.1"/>
    </source>
</evidence>
<keyword evidence="3" id="KW-1185">Reference proteome</keyword>
<evidence type="ECO:0000313" key="3">
    <source>
        <dbReference type="Proteomes" id="UP000828924"/>
    </source>
</evidence>
<feature type="compositionally biased region" description="Low complexity" evidence="1">
    <location>
        <begin position="68"/>
        <end position="86"/>
    </location>
</feature>
<evidence type="ECO:0000256" key="1">
    <source>
        <dbReference type="SAM" id="MobiDB-lite"/>
    </source>
</evidence>
<dbReference type="Proteomes" id="UP000828924">
    <property type="component" value="Chromosome"/>
</dbReference>
<proteinExistence type="predicted"/>
<sequence>MTVVTLMWEARAAEGRGAELLEWARTRELPRRPLRRETFRAPGERVLVLTWWEAPGPDAAGPERTEQPEPAAELPELPVLPELPEPASELITRPVHRWRFESLDFPAGELDGPSRPS</sequence>
<dbReference type="RefSeq" id="WP_242329328.1">
    <property type="nucleotide sequence ID" value="NZ_CP071872.1"/>
</dbReference>
<dbReference type="EMBL" id="CP071872">
    <property type="protein sequence ID" value="UNM10793.1"/>
    <property type="molecule type" value="Genomic_DNA"/>
</dbReference>
<feature type="region of interest" description="Disordered" evidence="1">
    <location>
        <begin position="55"/>
        <end position="86"/>
    </location>
</feature>
<organism evidence="2 3">
    <name type="scientific">Streptomyces formicae</name>
    <dbReference type="NCBI Taxonomy" id="1616117"/>
    <lineage>
        <taxon>Bacteria</taxon>
        <taxon>Bacillati</taxon>
        <taxon>Actinomycetota</taxon>
        <taxon>Actinomycetes</taxon>
        <taxon>Kitasatosporales</taxon>
        <taxon>Streptomycetaceae</taxon>
        <taxon>Streptomyces</taxon>
    </lineage>
</organism>